<keyword evidence="3" id="KW-0282">Flagellum</keyword>
<dbReference type="SUPFAM" id="SSF101801">
    <property type="entry name" value="Surface presentation of antigens (SPOA)"/>
    <property type="match status" value="1"/>
</dbReference>
<comment type="caution">
    <text evidence="3">The sequence shown here is derived from an EMBL/GenBank/DDBJ whole genome shotgun (WGS) entry which is preliminary data.</text>
</comment>
<dbReference type="InterPro" id="IPR036429">
    <property type="entry name" value="SpoA-like_sf"/>
</dbReference>
<evidence type="ECO:0000259" key="2">
    <source>
        <dbReference type="Pfam" id="PF01052"/>
    </source>
</evidence>
<dbReference type="Gene3D" id="2.30.330.10">
    <property type="entry name" value="SpoA-like"/>
    <property type="match status" value="1"/>
</dbReference>
<dbReference type="EMBL" id="JAUKTR010000006">
    <property type="protein sequence ID" value="MDO1560298.1"/>
    <property type="molecule type" value="Genomic_DNA"/>
</dbReference>
<dbReference type="InterPro" id="IPR001172">
    <property type="entry name" value="FliN_T3SS_HrcQb"/>
</dbReference>
<sequence>MCLNGARRKRATRPKVVRSVSQVEAVNVEISVVVGRAAIPMQQLLRMGRGAVISLDAKQDDQVWILANNHPVARGEILISEDRIAIQVTGPADVYDFMAGQA</sequence>
<dbReference type="RefSeq" id="WP_302110730.1">
    <property type="nucleotide sequence ID" value="NZ_JAUKTR010000006.1"/>
</dbReference>
<dbReference type="InterPro" id="IPR001543">
    <property type="entry name" value="FliN-like_C"/>
</dbReference>
<evidence type="ECO:0000256" key="1">
    <source>
        <dbReference type="ARBA" id="ARBA00009226"/>
    </source>
</evidence>
<dbReference type="PANTHER" id="PTHR30034">
    <property type="entry name" value="FLAGELLAR MOTOR SWITCH PROTEIN FLIM"/>
    <property type="match status" value="1"/>
</dbReference>
<dbReference type="PANTHER" id="PTHR30034:SF6">
    <property type="entry name" value="YOP PROTEINS TRANSLOCATION PROTEIN Q"/>
    <property type="match status" value="1"/>
</dbReference>
<accession>A0ABT8SQN2</accession>
<reference evidence="3" key="1">
    <citation type="submission" date="2023-07" db="EMBL/GenBank/DDBJ databases">
        <title>Brevundimonas soil sp. nov., isolated from the soil of chemical plant.</title>
        <authorList>
            <person name="Wu N."/>
        </authorList>
    </citation>
    <scope>NUCLEOTIDE SEQUENCE</scope>
    <source>
        <strain evidence="3">XZ-24</strain>
    </source>
</reference>
<keyword evidence="4" id="KW-1185">Reference proteome</keyword>
<organism evidence="3 4">
    <name type="scientific">Peiella sedimenti</name>
    <dbReference type="NCBI Taxonomy" id="3061083"/>
    <lineage>
        <taxon>Bacteria</taxon>
        <taxon>Pseudomonadati</taxon>
        <taxon>Pseudomonadota</taxon>
        <taxon>Alphaproteobacteria</taxon>
        <taxon>Caulobacterales</taxon>
        <taxon>Caulobacteraceae</taxon>
        <taxon>Peiella</taxon>
    </lineage>
</organism>
<dbReference type="Proteomes" id="UP001169063">
    <property type="component" value="Unassembled WGS sequence"/>
</dbReference>
<comment type="similarity">
    <text evidence="1">Belongs to the FliN/MopA/SpaO family.</text>
</comment>
<keyword evidence="3" id="KW-0969">Cilium</keyword>
<dbReference type="Pfam" id="PF01052">
    <property type="entry name" value="FliMN_C"/>
    <property type="match status" value="1"/>
</dbReference>
<proteinExistence type="inferred from homology"/>
<evidence type="ECO:0000313" key="4">
    <source>
        <dbReference type="Proteomes" id="UP001169063"/>
    </source>
</evidence>
<protein>
    <submittedName>
        <fullName evidence="3">FliM/FliN family flagellar motor switch protein</fullName>
    </submittedName>
</protein>
<dbReference type="PRINTS" id="PR00956">
    <property type="entry name" value="FLGMOTORFLIN"/>
</dbReference>
<name>A0ABT8SQN2_9CAUL</name>
<evidence type="ECO:0000313" key="3">
    <source>
        <dbReference type="EMBL" id="MDO1560298.1"/>
    </source>
</evidence>
<gene>
    <name evidence="3" type="ORF">Q0812_12745</name>
</gene>
<keyword evidence="3" id="KW-0966">Cell projection</keyword>
<feature type="domain" description="Flagellar motor switch protein FliN-like C-terminal" evidence="2">
    <location>
        <begin position="22"/>
        <end position="91"/>
    </location>
</feature>